<dbReference type="InParanoid" id="A0A2P5HEL1"/>
<reference evidence="2" key="1">
    <citation type="submission" date="2017-09" db="EMBL/GenBank/DDBJ databases">
        <title>Polyketide synthases of a Diaporthe helianthi virulent isolate.</title>
        <authorList>
            <person name="Baroncelli R."/>
        </authorList>
    </citation>
    <scope>NUCLEOTIDE SEQUENCE [LARGE SCALE GENOMIC DNA]</scope>
    <source>
        <strain evidence="2">7/96</strain>
    </source>
</reference>
<feature type="compositionally biased region" description="Low complexity" evidence="1">
    <location>
        <begin position="1"/>
        <end position="21"/>
    </location>
</feature>
<comment type="caution">
    <text evidence="2">The sequence shown here is derived from an EMBL/GenBank/DDBJ whole genome shotgun (WGS) entry which is preliminary data.</text>
</comment>
<dbReference type="AlphaFoldDB" id="A0A2P5HEL1"/>
<sequence length="109" mass="11943">MRRLGGSASRASASFGSPPGVRSGGRRRDMADEDQRAAEAEGGLQAMQKRAELLTTKATEAEATSASYEEKLAQAARDIDMRTEQLNSIQDRLEEGASEKAWMERRVLK</sequence>
<evidence type="ECO:0000313" key="3">
    <source>
        <dbReference type="Proteomes" id="UP000094444"/>
    </source>
</evidence>
<name>A0A2P5HEL1_DIAHE</name>
<feature type="region of interest" description="Disordered" evidence="1">
    <location>
        <begin position="1"/>
        <end position="49"/>
    </location>
</feature>
<gene>
    <name evidence="2" type="ORF">DHEL01_v212913</name>
</gene>
<dbReference type="EMBL" id="MAVT02003411">
    <property type="protein sequence ID" value="POS68696.1"/>
    <property type="molecule type" value="Genomic_DNA"/>
</dbReference>
<organism evidence="2 3">
    <name type="scientific">Diaporthe helianthi</name>
    <dbReference type="NCBI Taxonomy" id="158607"/>
    <lineage>
        <taxon>Eukaryota</taxon>
        <taxon>Fungi</taxon>
        <taxon>Dikarya</taxon>
        <taxon>Ascomycota</taxon>
        <taxon>Pezizomycotina</taxon>
        <taxon>Sordariomycetes</taxon>
        <taxon>Sordariomycetidae</taxon>
        <taxon>Diaporthales</taxon>
        <taxon>Diaporthaceae</taxon>
        <taxon>Diaporthe</taxon>
    </lineage>
</organism>
<protein>
    <submittedName>
        <fullName evidence="2">Uncharacterized protein</fullName>
    </submittedName>
</protein>
<evidence type="ECO:0000313" key="2">
    <source>
        <dbReference type="EMBL" id="POS68696.1"/>
    </source>
</evidence>
<evidence type="ECO:0000256" key="1">
    <source>
        <dbReference type="SAM" id="MobiDB-lite"/>
    </source>
</evidence>
<accession>A0A2P5HEL1</accession>
<dbReference type="Proteomes" id="UP000094444">
    <property type="component" value="Unassembled WGS sequence"/>
</dbReference>
<dbReference type="OrthoDB" id="10635756at2759"/>
<feature type="compositionally biased region" description="Basic and acidic residues" evidence="1">
    <location>
        <begin position="26"/>
        <end position="39"/>
    </location>
</feature>
<proteinExistence type="predicted"/>
<keyword evidence="3" id="KW-1185">Reference proteome</keyword>